<name>A0A0R1J1J0_9LACO</name>
<dbReference type="STRING" id="1423811.FC72_GL001727"/>
<dbReference type="RefSeq" id="WP_057764894.1">
    <property type="nucleotide sequence ID" value="NZ_AZDG01000005.1"/>
</dbReference>
<dbReference type="SUPFAM" id="SSF81901">
    <property type="entry name" value="HCP-like"/>
    <property type="match status" value="1"/>
</dbReference>
<dbReference type="PATRIC" id="fig|1423811.3.peg.1763"/>
<proteinExistence type="predicted"/>
<dbReference type="PANTHER" id="PTHR37038">
    <property type="entry name" value="TRANSCRIPTIONAL REGULATOR-RELATED"/>
    <property type="match status" value="1"/>
</dbReference>
<evidence type="ECO:0000313" key="2">
    <source>
        <dbReference type="EMBL" id="KRK65100.1"/>
    </source>
</evidence>
<dbReference type="InterPro" id="IPR010982">
    <property type="entry name" value="Lambda_DNA-bd_dom_sf"/>
</dbReference>
<keyword evidence="3" id="KW-1185">Reference proteome</keyword>
<dbReference type="InterPro" id="IPR053163">
    <property type="entry name" value="HTH-type_regulator_Rgg"/>
</dbReference>
<sequence>MNIQYFVDRRKKLGLSQRNLSDGVCTQATLSKFENNGQIPSLRILIQLCNRLNISLDDIMDISDSTSKKIVTSMNDVEFNLITSEFDKSWKIMKKIDVQLLKDDKDALMQYYYLKGYLNILDEGGDLFDAVFDFNQILTDLDPDGKTIFTFLAYTGMGMVYAKQEDSDKSEYYFSKVFNDIYGMPIDDVSKIWRYISIIFYCGVYYSNQKDYETANTLLNYGVKICADNHVTYYIARLYLQLSVNVCDTEGTDEEVHELLNRAKVFSEFNRNQNELIEIDRMIKNCEK</sequence>
<dbReference type="SUPFAM" id="SSF47413">
    <property type="entry name" value="lambda repressor-like DNA-binding domains"/>
    <property type="match status" value="1"/>
</dbReference>
<dbReference type="GO" id="GO:0003677">
    <property type="term" value="F:DNA binding"/>
    <property type="evidence" value="ECO:0007669"/>
    <property type="project" value="InterPro"/>
</dbReference>
<dbReference type="OrthoDB" id="1150409at2"/>
<feature type="domain" description="HTH cro/C1-type" evidence="1">
    <location>
        <begin position="10"/>
        <end position="59"/>
    </location>
</feature>
<dbReference type="InterPro" id="IPR001387">
    <property type="entry name" value="Cro/C1-type_HTH"/>
</dbReference>
<dbReference type="PROSITE" id="PS50943">
    <property type="entry name" value="HTH_CROC1"/>
    <property type="match status" value="1"/>
</dbReference>
<reference evidence="2 3" key="1">
    <citation type="journal article" date="2015" name="Genome Announc.">
        <title>Expanding the biotechnology potential of lactobacilli through comparative genomics of 213 strains and associated genera.</title>
        <authorList>
            <person name="Sun Z."/>
            <person name="Harris H.M."/>
            <person name="McCann A."/>
            <person name="Guo C."/>
            <person name="Argimon S."/>
            <person name="Zhang W."/>
            <person name="Yang X."/>
            <person name="Jeffery I.B."/>
            <person name="Cooney J.C."/>
            <person name="Kagawa T.F."/>
            <person name="Liu W."/>
            <person name="Song Y."/>
            <person name="Salvetti E."/>
            <person name="Wrobel A."/>
            <person name="Rasinkangas P."/>
            <person name="Parkhill J."/>
            <person name="Rea M.C."/>
            <person name="O'Sullivan O."/>
            <person name="Ritari J."/>
            <person name="Douillard F.P."/>
            <person name="Paul Ross R."/>
            <person name="Yang R."/>
            <person name="Briner A.E."/>
            <person name="Felis G.E."/>
            <person name="de Vos W.M."/>
            <person name="Barrangou R."/>
            <person name="Klaenhammer T.R."/>
            <person name="Caufield P.W."/>
            <person name="Cui Y."/>
            <person name="Zhang H."/>
            <person name="O'Toole P.W."/>
        </authorList>
    </citation>
    <scope>NUCLEOTIDE SEQUENCE [LARGE SCALE GENOMIC DNA]</scope>
    <source>
        <strain evidence="2 3">DSM 20183</strain>
    </source>
</reference>
<gene>
    <name evidence="2" type="ORF">FC72_GL001727</name>
</gene>
<comment type="caution">
    <text evidence="2">The sequence shown here is derived from an EMBL/GenBank/DDBJ whole genome shotgun (WGS) entry which is preliminary data.</text>
</comment>
<protein>
    <submittedName>
        <fullName evidence="2">Cro CI family transcriptional regulator</fullName>
    </submittedName>
</protein>
<dbReference type="PANTHER" id="PTHR37038:SF14">
    <property type="entry name" value="TRANSCRIPTIONAL ACTIVATOR"/>
    <property type="match status" value="1"/>
</dbReference>
<dbReference type="EMBL" id="AZDG01000005">
    <property type="protein sequence ID" value="KRK65100.1"/>
    <property type="molecule type" value="Genomic_DNA"/>
</dbReference>
<dbReference type="AlphaFoldDB" id="A0A0R1J1J0"/>
<dbReference type="SMART" id="SM00530">
    <property type="entry name" value="HTH_XRE"/>
    <property type="match status" value="1"/>
</dbReference>
<organism evidence="2 3">
    <name type="scientific">Companilactobacillus tucceti DSM 20183</name>
    <dbReference type="NCBI Taxonomy" id="1423811"/>
    <lineage>
        <taxon>Bacteria</taxon>
        <taxon>Bacillati</taxon>
        <taxon>Bacillota</taxon>
        <taxon>Bacilli</taxon>
        <taxon>Lactobacillales</taxon>
        <taxon>Lactobacillaceae</taxon>
        <taxon>Companilactobacillus</taxon>
    </lineage>
</organism>
<evidence type="ECO:0000313" key="3">
    <source>
        <dbReference type="Proteomes" id="UP000050929"/>
    </source>
</evidence>
<evidence type="ECO:0000259" key="1">
    <source>
        <dbReference type="PROSITE" id="PS50943"/>
    </source>
</evidence>
<dbReference type="Gene3D" id="1.25.40.10">
    <property type="entry name" value="Tetratricopeptide repeat domain"/>
    <property type="match status" value="1"/>
</dbReference>
<dbReference type="Proteomes" id="UP000050929">
    <property type="component" value="Unassembled WGS sequence"/>
</dbReference>
<dbReference type="InterPro" id="IPR011990">
    <property type="entry name" value="TPR-like_helical_dom_sf"/>
</dbReference>
<accession>A0A0R1J1J0</accession>
<dbReference type="Pfam" id="PF01381">
    <property type="entry name" value="HTH_3"/>
    <property type="match status" value="1"/>
</dbReference>
<dbReference type="CDD" id="cd00093">
    <property type="entry name" value="HTH_XRE"/>
    <property type="match status" value="1"/>
</dbReference>